<evidence type="ECO:0000259" key="8">
    <source>
        <dbReference type="SMART" id="SM00934"/>
    </source>
</evidence>
<comment type="similarity">
    <text evidence="2">Belongs to the OMP decarboxylase family. Type 2 subfamily.</text>
</comment>
<dbReference type="EC" id="4.1.1.23" evidence="7"/>
<dbReference type="CDD" id="cd04725">
    <property type="entry name" value="OMP_decarboxylase_like"/>
    <property type="match status" value="1"/>
</dbReference>
<dbReference type="InterPro" id="IPR011995">
    <property type="entry name" value="OMPdecase_type-2"/>
</dbReference>
<evidence type="ECO:0000256" key="7">
    <source>
        <dbReference type="NCBIfam" id="TIGR02127"/>
    </source>
</evidence>
<comment type="caution">
    <text evidence="9">The sequence shown here is derived from an EMBL/GenBank/DDBJ whole genome shotgun (WGS) entry which is preliminary data.</text>
</comment>
<comment type="catalytic activity">
    <reaction evidence="6">
        <text>orotidine 5'-phosphate + H(+) = UMP + CO2</text>
        <dbReference type="Rhea" id="RHEA:11596"/>
        <dbReference type="ChEBI" id="CHEBI:15378"/>
        <dbReference type="ChEBI" id="CHEBI:16526"/>
        <dbReference type="ChEBI" id="CHEBI:57538"/>
        <dbReference type="ChEBI" id="CHEBI:57865"/>
        <dbReference type="EC" id="4.1.1.23"/>
    </reaction>
</comment>
<evidence type="ECO:0000313" key="9">
    <source>
        <dbReference type="EMBL" id="GAA4764680.1"/>
    </source>
</evidence>
<evidence type="ECO:0000313" key="10">
    <source>
        <dbReference type="Proteomes" id="UP001501645"/>
    </source>
</evidence>
<dbReference type="InterPro" id="IPR001754">
    <property type="entry name" value="OMPdeCOase_dom"/>
</dbReference>
<dbReference type="Gene3D" id="3.20.20.70">
    <property type="entry name" value="Aldolase class I"/>
    <property type="match status" value="1"/>
</dbReference>
<keyword evidence="10" id="KW-1185">Reference proteome</keyword>
<name>A0ABP8ZSK5_9MICO</name>
<feature type="domain" description="Orotidine 5'-phosphate decarboxylase" evidence="8">
    <location>
        <begin position="17"/>
        <end position="266"/>
    </location>
</feature>
<evidence type="ECO:0000256" key="6">
    <source>
        <dbReference type="ARBA" id="ARBA00049157"/>
    </source>
</evidence>
<keyword evidence="4" id="KW-0665">Pyrimidine biosynthesis</keyword>
<keyword evidence="3" id="KW-0210">Decarboxylase</keyword>
<dbReference type="NCBIfam" id="TIGR02127">
    <property type="entry name" value="pyrF_sub2"/>
    <property type="match status" value="1"/>
</dbReference>
<evidence type="ECO:0000256" key="2">
    <source>
        <dbReference type="ARBA" id="ARBA00008847"/>
    </source>
</evidence>
<keyword evidence="5" id="KW-0456">Lyase</keyword>
<organism evidence="9 10">
    <name type="scientific">Microbacterium gilvum</name>
    <dbReference type="NCBI Taxonomy" id="1336204"/>
    <lineage>
        <taxon>Bacteria</taxon>
        <taxon>Bacillati</taxon>
        <taxon>Actinomycetota</taxon>
        <taxon>Actinomycetes</taxon>
        <taxon>Micrococcales</taxon>
        <taxon>Microbacteriaceae</taxon>
        <taxon>Microbacterium</taxon>
    </lineage>
</organism>
<dbReference type="RefSeq" id="WP_345435482.1">
    <property type="nucleotide sequence ID" value="NZ_BAABKO010000001.1"/>
</dbReference>
<gene>
    <name evidence="9" type="primary">pyrF</name>
    <name evidence="9" type="ORF">GCM10023351_04340</name>
</gene>
<sequence length="283" mass="28118">MTTFGERVRAVLDERGPLCVGIDPHLPLLGSWGLEASAAGAREFGLRVVDAAAGRVGIVKPQVSFFERFGSRGLAALEEVIAAARAAGLLVIADAKRGDIGSTMDAYAAAWLEPGSPLEADALTASPYLGVGALDGAFSLADAHGKGVFVLAATSNPEAAALQRGRSADATIAAAVVAEVSARNARVAAPGEWGSTGFVIGATVDWDGAGLAPFAPPAPILAPGFGYQGAQAGDLAAVFGRMAPCVIASESRSILAAGPEGIAAAVAAAAAAYRGDENGGPVA</sequence>
<comment type="pathway">
    <text evidence="1">Pyrimidine metabolism; UMP biosynthesis via de novo pathway; UMP from orotate: step 2/2.</text>
</comment>
<dbReference type="InterPro" id="IPR013785">
    <property type="entry name" value="Aldolase_TIM"/>
</dbReference>
<reference evidence="10" key="1">
    <citation type="journal article" date="2019" name="Int. J. Syst. Evol. Microbiol.">
        <title>The Global Catalogue of Microorganisms (GCM) 10K type strain sequencing project: providing services to taxonomists for standard genome sequencing and annotation.</title>
        <authorList>
            <consortium name="The Broad Institute Genomics Platform"/>
            <consortium name="The Broad Institute Genome Sequencing Center for Infectious Disease"/>
            <person name="Wu L."/>
            <person name="Ma J."/>
        </authorList>
    </citation>
    <scope>NUCLEOTIDE SEQUENCE [LARGE SCALE GENOMIC DNA]</scope>
    <source>
        <strain evidence="10">JCM 18537</strain>
    </source>
</reference>
<dbReference type="InterPro" id="IPR018089">
    <property type="entry name" value="OMPdecase_AS"/>
</dbReference>
<proteinExistence type="inferred from homology"/>
<dbReference type="SMART" id="SM00934">
    <property type="entry name" value="OMPdecase"/>
    <property type="match status" value="1"/>
</dbReference>
<dbReference type="PROSITE" id="PS00156">
    <property type="entry name" value="OMPDECASE"/>
    <property type="match status" value="1"/>
</dbReference>
<dbReference type="PANTHER" id="PTHR43375:SF1">
    <property type="entry name" value="OROTIDINE 5'-PHOSPHATE DECARBOXYLASE"/>
    <property type="match status" value="1"/>
</dbReference>
<evidence type="ECO:0000256" key="4">
    <source>
        <dbReference type="ARBA" id="ARBA00022975"/>
    </source>
</evidence>
<dbReference type="Proteomes" id="UP001501645">
    <property type="component" value="Unassembled WGS sequence"/>
</dbReference>
<dbReference type="InterPro" id="IPR011060">
    <property type="entry name" value="RibuloseP-bd_barrel"/>
</dbReference>
<evidence type="ECO:0000256" key="5">
    <source>
        <dbReference type="ARBA" id="ARBA00023239"/>
    </source>
</evidence>
<accession>A0ABP8ZSK5</accession>
<evidence type="ECO:0000256" key="1">
    <source>
        <dbReference type="ARBA" id="ARBA00004861"/>
    </source>
</evidence>
<protein>
    <recommendedName>
        <fullName evidence="7">Orotidine-5'-phosphate decarboxylase</fullName>
        <ecNumber evidence="7">4.1.1.23</ecNumber>
    </recommendedName>
</protein>
<dbReference type="PANTHER" id="PTHR43375">
    <property type="entry name" value="OROTIDINE 5'-PHOSPHATE DECARBOXYLASE"/>
    <property type="match status" value="1"/>
</dbReference>
<dbReference type="SUPFAM" id="SSF51366">
    <property type="entry name" value="Ribulose-phoshate binding barrel"/>
    <property type="match status" value="1"/>
</dbReference>
<evidence type="ECO:0000256" key="3">
    <source>
        <dbReference type="ARBA" id="ARBA00022793"/>
    </source>
</evidence>
<dbReference type="Pfam" id="PF00215">
    <property type="entry name" value="OMPdecase"/>
    <property type="match status" value="1"/>
</dbReference>
<dbReference type="EMBL" id="BAABKO010000001">
    <property type="protein sequence ID" value="GAA4764680.1"/>
    <property type="molecule type" value="Genomic_DNA"/>
</dbReference>